<evidence type="ECO:0008006" key="3">
    <source>
        <dbReference type="Google" id="ProtNLM"/>
    </source>
</evidence>
<sequence>MPESTKRLIGDDDRSLEALWIAHTRVAQQVSEMYADLFHLSADIQQVLQINKKGLHFKNYSPRASLFRNVFDSLKEFFTDEVKDTLKKLRILQFTEFPRFQQNTLLIYILLSCWDVSKQSFDIKGHELKFLADDIALLTGLPNISSLIYWEAEPLTSHTGIQIKNEIMNINKPTSPEVIVNIYIKRLITIAENIDEFNSYNWAMSIRDFLISQFDRLAPKYIEYEPLGYMSGFVPLLMIWFLEHTSFWQPVLPKARPRFLRWDINIFLLAIQFCKIFKDLRNEHPINYPSGVSTQANSIDCGIFLCKYMEELVKHEDVDWE</sequence>
<evidence type="ECO:0000313" key="1">
    <source>
        <dbReference type="EMBL" id="KAH0454970.1"/>
    </source>
</evidence>
<evidence type="ECO:0000313" key="2">
    <source>
        <dbReference type="Proteomes" id="UP000775213"/>
    </source>
</evidence>
<dbReference type="Proteomes" id="UP000775213">
    <property type="component" value="Unassembled WGS sequence"/>
</dbReference>
<proteinExistence type="predicted"/>
<dbReference type="InterPro" id="IPR038765">
    <property type="entry name" value="Papain-like_cys_pep_sf"/>
</dbReference>
<accession>A0AAV7GGT9</accession>
<name>A0AAV7GGT9_DENCH</name>
<keyword evidence="2" id="KW-1185">Reference proteome</keyword>
<dbReference type="Gene3D" id="3.40.395.10">
    <property type="entry name" value="Adenoviral Proteinase, Chain A"/>
    <property type="match status" value="1"/>
</dbReference>
<reference evidence="1 2" key="1">
    <citation type="journal article" date="2021" name="Hortic Res">
        <title>Chromosome-scale assembly of the Dendrobium chrysotoxum genome enhances the understanding of orchid evolution.</title>
        <authorList>
            <person name="Zhang Y."/>
            <person name="Zhang G.Q."/>
            <person name="Zhang D."/>
            <person name="Liu X.D."/>
            <person name="Xu X.Y."/>
            <person name="Sun W.H."/>
            <person name="Yu X."/>
            <person name="Zhu X."/>
            <person name="Wang Z.W."/>
            <person name="Zhao X."/>
            <person name="Zhong W.Y."/>
            <person name="Chen H."/>
            <person name="Yin W.L."/>
            <person name="Huang T."/>
            <person name="Niu S.C."/>
            <person name="Liu Z.J."/>
        </authorList>
    </citation>
    <scope>NUCLEOTIDE SEQUENCE [LARGE SCALE GENOMIC DNA]</scope>
    <source>
        <strain evidence="1">Lindl</strain>
    </source>
</reference>
<comment type="caution">
    <text evidence="1">The sequence shown here is derived from an EMBL/GenBank/DDBJ whole genome shotgun (WGS) entry which is preliminary data.</text>
</comment>
<protein>
    <recommendedName>
        <fullName evidence="3">Ubiquitin-like protease family profile domain-containing protein</fullName>
    </recommendedName>
</protein>
<dbReference type="AlphaFoldDB" id="A0AAV7GGT9"/>
<organism evidence="1 2">
    <name type="scientific">Dendrobium chrysotoxum</name>
    <name type="common">Orchid</name>
    <dbReference type="NCBI Taxonomy" id="161865"/>
    <lineage>
        <taxon>Eukaryota</taxon>
        <taxon>Viridiplantae</taxon>
        <taxon>Streptophyta</taxon>
        <taxon>Embryophyta</taxon>
        <taxon>Tracheophyta</taxon>
        <taxon>Spermatophyta</taxon>
        <taxon>Magnoliopsida</taxon>
        <taxon>Liliopsida</taxon>
        <taxon>Asparagales</taxon>
        <taxon>Orchidaceae</taxon>
        <taxon>Epidendroideae</taxon>
        <taxon>Malaxideae</taxon>
        <taxon>Dendrobiinae</taxon>
        <taxon>Dendrobium</taxon>
    </lineage>
</organism>
<dbReference type="SUPFAM" id="SSF54001">
    <property type="entry name" value="Cysteine proteinases"/>
    <property type="match status" value="1"/>
</dbReference>
<gene>
    <name evidence="1" type="ORF">IEQ34_016894</name>
</gene>
<dbReference type="EMBL" id="JAGFBR010000015">
    <property type="protein sequence ID" value="KAH0454970.1"/>
    <property type="molecule type" value="Genomic_DNA"/>
</dbReference>